<evidence type="ECO:0000313" key="3">
    <source>
        <dbReference type="EMBL" id="QNP69633.1"/>
    </source>
</evidence>
<evidence type="ECO:0000256" key="1">
    <source>
        <dbReference type="SAM" id="MobiDB-lite"/>
    </source>
</evidence>
<dbReference type="PANTHER" id="PTHR40254:SF1">
    <property type="entry name" value="BLR0577 PROTEIN"/>
    <property type="match status" value="1"/>
</dbReference>
<name>A0A7H0IA17_9ACTN</name>
<organism evidence="3 4">
    <name type="scientific">Streptomyces roseirectus</name>
    <dbReference type="NCBI Taxonomy" id="2768066"/>
    <lineage>
        <taxon>Bacteria</taxon>
        <taxon>Bacillati</taxon>
        <taxon>Actinomycetota</taxon>
        <taxon>Actinomycetes</taxon>
        <taxon>Kitasatosporales</taxon>
        <taxon>Streptomycetaceae</taxon>
        <taxon>Streptomyces</taxon>
    </lineage>
</organism>
<proteinExistence type="predicted"/>
<dbReference type="SUPFAM" id="SSF51905">
    <property type="entry name" value="FAD/NAD(P)-binding domain"/>
    <property type="match status" value="1"/>
</dbReference>
<dbReference type="AlphaFoldDB" id="A0A7H0IA17"/>
<dbReference type="PANTHER" id="PTHR40254">
    <property type="entry name" value="BLR0577 PROTEIN"/>
    <property type="match status" value="1"/>
</dbReference>
<dbReference type="InterPro" id="IPR052189">
    <property type="entry name" value="L-asp_N-monooxygenase_NS-form"/>
</dbReference>
<reference evidence="3 4" key="1">
    <citation type="submission" date="2020-08" db="EMBL/GenBank/DDBJ databases">
        <title>A novel species.</title>
        <authorList>
            <person name="Gao J."/>
        </authorList>
    </citation>
    <scope>NUCLEOTIDE SEQUENCE [LARGE SCALE GENOMIC DNA]</scope>
    <source>
        <strain evidence="3 4">CRXT-G-22</strain>
    </source>
</reference>
<dbReference type="Pfam" id="PF13454">
    <property type="entry name" value="NAD_binding_9"/>
    <property type="match status" value="1"/>
</dbReference>
<dbReference type="InterPro" id="IPR036188">
    <property type="entry name" value="FAD/NAD-bd_sf"/>
</dbReference>
<dbReference type="InterPro" id="IPR038732">
    <property type="entry name" value="HpyO/CreE_NAD-binding"/>
</dbReference>
<feature type="domain" description="FAD-dependent urate hydroxylase HpyO/Asp monooxygenase CreE-like FAD/NAD(P)-binding" evidence="2">
    <location>
        <begin position="27"/>
        <end position="211"/>
    </location>
</feature>
<dbReference type="Proteomes" id="UP000516052">
    <property type="component" value="Chromosome"/>
</dbReference>
<gene>
    <name evidence="3" type="ORF">IAG44_09380</name>
</gene>
<keyword evidence="4" id="KW-1185">Reference proteome</keyword>
<sequence>MNEKNHRANGADESGTAPYRAENPSIAVIGCGPRGTSVLERIAANTHLLVPDERLDIHVIDPYPVGAGRIWRRDQSSLLWSNTRADECTLFTDDTVTCQGPVVEGPTLEQWARDLAAGRLHLPQGYQPAPGTREEAVRVHAGWFATRKLTGDYLAWFFWRSVAAMAPRVHVRSHQASVLSLDDLPDGRQRVRLDDGETVDVDLVILAQGHFQVKPHGPETRLAQHAAAHQLSYQPTAYTSDISLDAFPAGEPVLMRGFGLTFIDIMVLLTEGRGGRFRREPSGELRYVPSGREPTLYVGSRRGVPYRSKFAYVLPGPLPRVPRYFSPADFADHSLDFVSDLWPALARELTVAGYRELAHSHPHRLGVDAGEFLDRLDAAQWQSVEFKDLIEQAVPDSRDHIDVDGLDRPLANRRFSDAAALRAWMLHYLADDLERGRNPRYSAHLAVYHAIFSISQALWAVVQRGEVEPGNGSHSMTAFFDFCRFRTSGPPGPRLEQLLALARAGVVDFVGANMKVTCRGGVFEARTSSLDRVVQARALIEARLPGRALTRVADPLLLHLVGEREIREQVRTDPTTGRRQPTGLIDTLGARPLGPDGSPHPRRFVTSPGDFPRPRTNDPFLHQSDAVAREALHALVEARGGSCRQTSPSSPTPPVY</sequence>
<accession>A0A7H0IA17</accession>
<dbReference type="EMBL" id="CP060828">
    <property type="protein sequence ID" value="QNP69633.1"/>
    <property type="molecule type" value="Genomic_DNA"/>
</dbReference>
<dbReference type="RefSeq" id="WP_187746672.1">
    <property type="nucleotide sequence ID" value="NZ_CP060828.1"/>
</dbReference>
<dbReference type="KEGG" id="sroi:IAG44_09380"/>
<feature type="region of interest" description="Disordered" evidence="1">
    <location>
        <begin position="570"/>
        <end position="620"/>
    </location>
</feature>
<protein>
    <submittedName>
        <fullName evidence="3">FAD/NAD(P)-binding protein</fullName>
    </submittedName>
</protein>
<evidence type="ECO:0000259" key="2">
    <source>
        <dbReference type="Pfam" id="PF13454"/>
    </source>
</evidence>
<evidence type="ECO:0000313" key="4">
    <source>
        <dbReference type="Proteomes" id="UP000516052"/>
    </source>
</evidence>